<gene>
    <name evidence="2" type="primary">PLEST004925</name>
    <name evidence="2" type="ORF">PLESTB_000522000</name>
</gene>
<organism evidence="2 3">
    <name type="scientific">Pleodorina starrii</name>
    <dbReference type="NCBI Taxonomy" id="330485"/>
    <lineage>
        <taxon>Eukaryota</taxon>
        <taxon>Viridiplantae</taxon>
        <taxon>Chlorophyta</taxon>
        <taxon>core chlorophytes</taxon>
        <taxon>Chlorophyceae</taxon>
        <taxon>CS clade</taxon>
        <taxon>Chlamydomonadales</taxon>
        <taxon>Volvocaceae</taxon>
        <taxon>Pleodorina</taxon>
    </lineage>
</organism>
<feature type="region of interest" description="Disordered" evidence="1">
    <location>
        <begin position="890"/>
        <end position="909"/>
    </location>
</feature>
<reference evidence="2 3" key="1">
    <citation type="journal article" date="2023" name="Commun. Biol.">
        <title>Reorganization of the ancestral sex-determining regions during the evolution of trioecy in Pleodorina starrii.</title>
        <authorList>
            <person name="Takahashi K."/>
            <person name="Suzuki S."/>
            <person name="Kawai-Toyooka H."/>
            <person name="Yamamoto K."/>
            <person name="Hamaji T."/>
            <person name="Ootsuki R."/>
            <person name="Yamaguchi H."/>
            <person name="Kawachi M."/>
            <person name="Higashiyama T."/>
            <person name="Nozaki H."/>
        </authorList>
    </citation>
    <scope>NUCLEOTIDE SEQUENCE [LARGE SCALE GENOMIC DNA]</scope>
    <source>
        <strain evidence="2 3">NIES-4479</strain>
    </source>
</reference>
<evidence type="ECO:0008006" key="4">
    <source>
        <dbReference type="Google" id="ProtNLM"/>
    </source>
</evidence>
<dbReference type="Proteomes" id="UP001165080">
    <property type="component" value="Unassembled WGS sequence"/>
</dbReference>
<feature type="compositionally biased region" description="Low complexity" evidence="1">
    <location>
        <begin position="357"/>
        <end position="366"/>
    </location>
</feature>
<feature type="region of interest" description="Disordered" evidence="1">
    <location>
        <begin position="301"/>
        <end position="376"/>
    </location>
</feature>
<dbReference type="AlphaFoldDB" id="A0A9W6BGZ8"/>
<proteinExistence type="predicted"/>
<feature type="compositionally biased region" description="Gly residues" evidence="1">
    <location>
        <begin position="338"/>
        <end position="356"/>
    </location>
</feature>
<feature type="region of interest" description="Disordered" evidence="1">
    <location>
        <begin position="863"/>
        <end position="885"/>
    </location>
</feature>
<keyword evidence="3" id="KW-1185">Reference proteome</keyword>
<feature type="region of interest" description="Disordered" evidence="1">
    <location>
        <begin position="753"/>
        <end position="786"/>
    </location>
</feature>
<name>A0A9W6BGZ8_9CHLO</name>
<evidence type="ECO:0000256" key="1">
    <source>
        <dbReference type="SAM" id="MobiDB-lite"/>
    </source>
</evidence>
<dbReference type="PANTHER" id="PTHR16134">
    <property type="entry name" value="F-BOX/TPR REPEAT PROTEIN POF3"/>
    <property type="match status" value="1"/>
</dbReference>
<feature type="compositionally biased region" description="Basic residues" evidence="1">
    <location>
        <begin position="1008"/>
        <end position="1023"/>
    </location>
</feature>
<sequence length="1221" mass="126245">MMDIVFDWAGHMPEPVLLQLATGYLSFPDIKSVALVCRRWSSVLQLCRRKVALLPCARRDHVPGPRPTPAERYPPHLFCQHDTVCVLPLSKPLVDAMDSQDLDTLASVLADYRLPLLHVRHAIDPALALRTRADALQRDLEARFRRAQHQLAAAAAAPWQPRPRPQPPPEPHPLQPYYDLSAPLVHALTSLLSAPQQPGAHLRRLVLHLPSLPQPAALQALALLASLESLRLLGGPAAFLEQGHLDALAALRGLTELALEGAWGGLRRPETARRGLAAAPPPPGGGFAAGAGAWPPPGAPGFGGDGGLAEMAGEDEDGDGGGGGDMGWQAGANFPPAFGGGGPAGLHAGLPGGAGGPAAAAAAAADPDGDDDGDDTWPDLFSSLDRLRVLRLRALGRGDRRGGGGGGGGGGLGWHQHQQPLQLDLHPLTGLQSLTVRGGRLLDVGLSRLGGQLQGLTHLDTDRVLSLAEWQAVRGMEGLAAAALRAEVAGPVLQPLLIGDSVVVPYGGEGGGGGRRRSGQATVSFPMPPELRRARGASGGGGGCAGGARAALEPAAAVPPGGNMFAAAAAMKAAGAEPEMSDAAWSAWVRRRLWDFGQLHVQLEPLRLLSDNTSLTRLDLRWRSAAAAAGRADPWDIAEADRGDDEDGGGGGGGGFHLAPVPVLRWRVEDALLVRRSYVRSLAALSEIQDVELCCPGGELVLDAALLEALAPAWRGLRRFVYTGVVVTGGGCGNLDAALGLFPRLQELGLHDQPSSALSSSSNSSGGVAAAAASSQQQQQQPQPRREKLLLRSERLPAGLLRLSLAHVNVLHTPGAGLRCLQRLHLRSGCRWQGGAPAAASQPAAATSPSTAAAVAAAVAPVPSSPVTPHQSVGSGHAVQAFSQAARPSPASAAAGLSPSSPSSLAAAGPATRPIPRPWLLYGMPLLTHLRLTCLSLEPSELRALVRGCGGQLRSLSLTLPSDPAYVGPLTAELAEVVPSLTKLAHLAIVLRDPPAVNRVGSGGHGGGHQHQHPHHHLHNPHHQQHWPAAAGWLPGGDAVDAAAWEGLGGQAAVAAAAGGGSNDDGALRVRLRAALAPVRRLVEAVVGDAAVLAGPAGAAEPGSAAAAGGSASRRLAHLRELCLDLPWLGLSGLLTAQGNQQEPQEQQPPPQQQQQQQREQQLLGPVLMESLAGLGQLKQLSELRLYGPLVAGGAAEPLERWLLEALPGCHVILDGPLRDS</sequence>
<feature type="region of interest" description="Disordered" evidence="1">
    <location>
        <begin position="154"/>
        <end position="174"/>
    </location>
</feature>
<feature type="compositionally biased region" description="Pro residues" evidence="1">
    <location>
        <begin position="160"/>
        <end position="174"/>
    </location>
</feature>
<comment type="caution">
    <text evidence="2">The sequence shown here is derived from an EMBL/GenBank/DDBJ whole genome shotgun (WGS) entry which is preliminary data.</text>
</comment>
<dbReference type="CDD" id="cd09917">
    <property type="entry name" value="F-box_SF"/>
    <property type="match status" value="1"/>
</dbReference>
<feature type="compositionally biased region" description="Acidic residues" evidence="1">
    <location>
        <begin position="367"/>
        <end position="376"/>
    </location>
</feature>
<dbReference type="PANTHER" id="PTHR16134:SF119">
    <property type="entry name" value="AT02038P-RELATED"/>
    <property type="match status" value="1"/>
</dbReference>
<protein>
    <recommendedName>
        <fullName evidence="4">F-box domain-containing protein</fullName>
    </recommendedName>
</protein>
<feature type="region of interest" description="Disordered" evidence="1">
    <location>
        <begin position="1139"/>
        <end position="1161"/>
    </location>
</feature>
<dbReference type="OrthoDB" id="551499at2759"/>
<evidence type="ECO:0000313" key="2">
    <source>
        <dbReference type="EMBL" id="GLC51620.1"/>
    </source>
</evidence>
<dbReference type="EMBL" id="BRXU01000004">
    <property type="protein sequence ID" value="GLC51620.1"/>
    <property type="molecule type" value="Genomic_DNA"/>
</dbReference>
<accession>A0A9W6BGZ8</accession>
<feature type="compositionally biased region" description="Low complexity" evidence="1">
    <location>
        <begin position="753"/>
        <end position="783"/>
    </location>
</feature>
<evidence type="ECO:0000313" key="3">
    <source>
        <dbReference type="Proteomes" id="UP001165080"/>
    </source>
</evidence>
<feature type="region of interest" description="Disordered" evidence="1">
    <location>
        <begin position="1002"/>
        <end position="1023"/>
    </location>
</feature>